<evidence type="ECO:0000256" key="1">
    <source>
        <dbReference type="ARBA" id="ARBA00001966"/>
    </source>
</evidence>
<evidence type="ECO:0000256" key="3">
    <source>
        <dbReference type="ARBA" id="ARBA00010312"/>
    </source>
</evidence>
<evidence type="ECO:0000256" key="6">
    <source>
        <dbReference type="ARBA" id="ARBA00023002"/>
    </source>
</evidence>
<dbReference type="Pfam" id="PF00384">
    <property type="entry name" value="Molybdopterin"/>
    <property type="match status" value="1"/>
</dbReference>
<accession>A0ABW3CN93</accession>
<keyword evidence="5" id="KW-0479">Metal-binding</keyword>
<evidence type="ECO:0000259" key="9">
    <source>
        <dbReference type="PROSITE" id="PS51669"/>
    </source>
</evidence>
<keyword evidence="8" id="KW-0411">Iron-sulfur</keyword>
<keyword evidence="4" id="KW-0004">4Fe-4S</keyword>
<name>A0ABW3CN93_9ACTN</name>
<reference evidence="11" key="1">
    <citation type="journal article" date="2019" name="Int. J. Syst. Evol. Microbiol.">
        <title>The Global Catalogue of Microorganisms (GCM) 10K type strain sequencing project: providing services to taxonomists for standard genome sequencing and annotation.</title>
        <authorList>
            <consortium name="The Broad Institute Genomics Platform"/>
            <consortium name="The Broad Institute Genome Sequencing Center for Infectious Disease"/>
            <person name="Wu L."/>
            <person name="Ma J."/>
        </authorList>
    </citation>
    <scope>NUCLEOTIDE SEQUENCE [LARGE SCALE GENOMIC DNA]</scope>
    <source>
        <strain evidence="11">JCM 31696</strain>
    </source>
</reference>
<dbReference type="EMBL" id="JBHTIR010003899">
    <property type="protein sequence ID" value="MFD0855996.1"/>
    <property type="molecule type" value="Genomic_DNA"/>
</dbReference>
<comment type="subcellular location">
    <subcellularLocation>
        <location evidence="2">Cell envelope</location>
    </subcellularLocation>
</comment>
<dbReference type="PANTHER" id="PTHR43598">
    <property type="entry name" value="TUNGSTEN-CONTAINING FORMYLMETHANOFURAN DEHYDROGENASE 2 SUBUNIT B"/>
    <property type="match status" value="1"/>
</dbReference>
<dbReference type="PROSITE" id="PS51669">
    <property type="entry name" value="4FE4S_MOW_BIS_MGD"/>
    <property type="match status" value="1"/>
</dbReference>
<comment type="similarity">
    <text evidence="3">Belongs to the prokaryotic molybdopterin-containing oxidoreductase family.</text>
</comment>
<evidence type="ECO:0000313" key="10">
    <source>
        <dbReference type="EMBL" id="MFD0855996.1"/>
    </source>
</evidence>
<dbReference type="SUPFAM" id="SSF53706">
    <property type="entry name" value="Formate dehydrogenase/DMSO reductase, domains 1-3"/>
    <property type="match status" value="1"/>
</dbReference>
<dbReference type="Pfam" id="PF04879">
    <property type="entry name" value="Molybdop_Fe4S4"/>
    <property type="match status" value="1"/>
</dbReference>
<evidence type="ECO:0000313" key="11">
    <source>
        <dbReference type="Proteomes" id="UP001597083"/>
    </source>
</evidence>
<keyword evidence="7" id="KW-0408">Iron</keyword>
<protein>
    <submittedName>
        <fullName evidence="10">Molybdopterin-dependent oxidoreductase</fullName>
    </submittedName>
</protein>
<proteinExistence type="inferred from homology"/>
<feature type="domain" description="4Fe-4S Mo/W bis-MGD-type" evidence="9">
    <location>
        <begin position="44"/>
        <end position="100"/>
    </location>
</feature>
<evidence type="ECO:0000256" key="2">
    <source>
        <dbReference type="ARBA" id="ARBA00004196"/>
    </source>
</evidence>
<evidence type="ECO:0000256" key="7">
    <source>
        <dbReference type="ARBA" id="ARBA00023004"/>
    </source>
</evidence>
<dbReference type="SMART" id="SM00926">
    <property type="entry name" value="Molybdop_Fe4S4"/>
    <property type="match status" value="1"/>
</dbReference>
<evidence type="ECO:0000256" key="4">
    <source>
        <dbReference type="ARBA" id="ARBA00022485"/>
    </source>
</evidence>
<keyword evidence="11" id="KW-1185">Reference proteome</keyword>
<feature type="non-terminal residue" evidence="10">
    <location>
        <position position="381"/>
    </location>
</feature>
<dbReference type="Proteomes" id="UP001597083">
    <property type="component" value="Unassembled WGS sequence"/>
</dbReference>
<dbReference type="InterPro" id="IPR006963">
    <property type="entry name" value="Mopterin_OxRdtase_4Fe-4S_dom"/>
</dbReference>
<comment type="cofactor">
    <cofactor evidence="1">
        <name>[4Fe-4S] cluster</name>
        <dbReference type="ChEBI" id="CHEBI:49883"/>
    </cofactor>
</comment>
<gene>
    <name evidence="10" type="ORF">ACFQ07_27400</name>
</gene>
<evidence type="ECO:0000256" key="5">
    <source>
        <dbReference type="ARBA" id="ARBA00022723"/>
    </source>
</evidence>
<dbReference type="PANTHER" id="PTHR43598:SF1">
    <property type="entry name" value="FORMATE DEHYDROGENASE-O MAJOR SUBUNIT"/>
    <property type="match status" value="1"/>
</dbReference>
<sequence length="381" mass="41700">MGVRTWVEGWPVYRQLTGNDRLGRGAAAKSRYTDELKPRTSTADRVVQSVCPYCAVGCGQKVYVKDEKVVQIEGDPDSPVSRGRLCPKGSASLQLTTGSSREHQVLYRRPHGTGWETLDLDTAMHMVADRIIKTRSDVWEWDATDADVRVRRTLGIASLGGATLDNEENYLIKKLHTALGVVQVENQARVCHSATVAGLGTSFGRGGATTFMQDLQNSDCIVIQGSNYAENHPVGFQWVMEAKARGATVIHVDPRYTRTSAVADIYVPLRAGTDIAFLGGIVNHVLNTESYFRDYVVNYTNAATILNEDFQDTEDLDGVFSGLNEKTRNYIADSWRYEGMGVIAAAGARGENLEESELKQRLIHEAGRGESHGSGGAALGR</sequence>
<keyword evidence="6" id="KW-0560">Oxidoreductase</keyword>
<organism evidence="10 11">
    <name type="scientific">Actinomadura adrarensis</name>
    <dbReference type="NCBI Taxonomy" id="1819600"/>
    <lineage>
        <taxon>Bacteria</taxon>
        <taxon>Bacillati</taxon>
        <taxon>Actinomycetota</taxon>
        <taxon>Actinomycetes</taxon>
        <taxon>Streptosporangiales</taxon>
        <taxon>Thermomonosporaceae</taxon>
        <taxon>Actinomadura</taxon>
    </lineage>
</organism>
<evidence type="ECO:0000256" key="8">
    <source>
        <dbReference type="ARBA" id="ARBA00023014"/>
    </source>
</evidence>
<dbReference type="Gene3D" id="3.40.228.10">
    <property type="entry name" value="Dimethylsulfoxide Reductase, domain 2"/>
    <property type="match status" value="1"/>
</dbReference>
<dbReference type="Gene3D" id="3.30.200.210">
    <property type="match status" value="1"/>
</dbReference>
<dbReference type="InterPro" id="IPR006656">
    <property type="entry name" value="Mopterin_OxRdtase"/>
</dbReference>
<comment type="caution">
    <text evidence="10">The sequence shown here is derived from an EMBL/GenBank/DDBJ whole genome shotgun (WGS) entry which is preliminary data.</text>
</comment>